<dbReference type="GO" id="GO:1903806">
    <property type="term" value="P:L-isoleucine import across plasma membrane"/>
    <property type="evidence" value="ECO:0007669"/>
    <property type="project" value="TreeGrafter"/>
</dbReference>
<dbReference type="InterPro" id="IPR003593">
    <property type="entry name" value="AAA+_ATPase"/>
</dbReference>
<dbReference type="GO" id="GO:1903805">
    <property type="term" value="P:L-valine import across plasma membrane"/>
    <property type="evidence" value="ECO:0007669"/>
    <property type="project" value="TreeGrafter"/>
</dbReference>
<gene>
    <name evidence="5" type="ordered locus">Tneu_1238</name>
</gene>
<keyword evidence="1" id="KW-0813">Transport</keyword>
<dbReference type="GO" id="GO:0042941">
    <property type="term" value="P:D-alanine transmembrane transport"/>
    <property type="evidence" value="ECO:0007669"/>
    <property type="project" value="TreeGrafter"/>
</dbReference>
<dbReference type="OrthoDB" id="18209at2157"/>
<dbReference type="SUPFAM" id="SSF52540">
    <property type="entry name" value="P-loop containing nucleoside triphosphate hydrolases"/>
    <property type="match status" value="1"/>
</dbReference>
<evidence type="ECO:0000313" key="5">
    <source>
        <dbReference type="EMBL" id="ACB40165.1"/>
    </source>
</evidence>
<evidence type="ECO:0000313" key="6">
    <source>
        <dbReference type="Proteomes" id="UP000001694"/>
    </source>
</evidence>
<dbReference type="eggNOG" id="arCOG00926">
    <property type="taxonomic scope" value="Archaea"/>
</dbReference>
<reference evidence="5" key="1">
    <citation type="submission" date="2008-03" db="EMBL/GenBank/DDBJ databases">
        <title>Complete sequence of Thermoproteus neutrophilus V24Sta.</title>
        <authorList>
            <consortium name="US DOE Joint Genome Institute"/>
            <person name="Copeland A."/>
            <person name="Lucas S."/>
            <person name="Lapidus A."/>
            <person name="Glavina del Rio T."/>
            <person name="Dalin E."/>
            <person name="Tice H."/>
            <person name="Bruce D."/>
            <person name="Goodwin L."/>
            <person name="Pitluck S."/>
            <person name="Sims D."/>
            <person name="Brettin T."/>
            <person name="Detter J.C."/>
            <person name="Han C."/>
            <person name="Kuske C.R."/>
            <person name="Schmutz J."/>
            <person name="Larimer F."/>
            <person name="Land M."/>
            <person name="Hauser L."/>
            <person name="Kyrpides N."/>
            <person name="Mikhailova N."/>
            <person name="Biddle J.F."/>
            <person name="Zhang Z."/>
            <person name="Fitz-Gibbon S.T."/>
            <person name="Lowe T.M."/>
            <person name="Saltikov C."/>
            <person name="House C.H."/>
            <person name="Richardson P."/>
        </authorList>
    </citation>
    <scope>NUCLEOTIDE SEQUENCE [LARGE SCALE GENOMIC DNA]</scope>
    <source>
        <strain evidence="5">V24Sta</strain>
    </source>
</reference>
<dbReference type="GO" id="GO:0005524">
    <property type="term" value="F:ATP binding"/>
    <property type="evidence" value="ECO:0007669"/>
    <property type="project" value="UniProtKB-KW"/>
</dbReference>
<dbReference type="InterPro" id="IPR003439">
    <property type="entry name" value="ABC_transporter-like_ATP-bd"/>
</dbReference>
<keyword evidence="3" id="KW-0067">ATP-binding</keyword>
<dbReference type="GO" id="GO:0015808">
    <property type="term" value="P:L-alanine transport"/>
    <property type="evidence" value="ECO:0007669"/>
    <property type="project" value="TreeGrafter"/>
</dbReference>
<dbReference type="EMBL" id="CP001014">
    <property type="protein sequence ID" value="ACB40165.1"/>
    <property type="molecule type" value="Genomic_DNA"/>
</dbReference>
<keyword evidence="2" id="KW-0547">Nucleotide-binding</keyword>
<dbReference type="InterPro" id="IPR027417">
    <property type="entry name" value="P-loop_NTPase"/>
</dbReference>
<evidence type="ECO:0000256" key="2">
    <source>
        <dbReference type="ARBA" id="ARBA00022741"/>
    </source>
</evidence>
<feature type="domain" description="ABC transporter" evidence="4">
    <location>
        <begin position="5"/>
        <end position="230"/>
    </location>
</feature>
<sequence length="230" mass="25219">MSAVLEVRGVYKRFGGVVALEDVSLAVAPGEVVAVVGPNGSGKTTLVNVISGYVAPDRGSVLLEGRDITRWSAERRVRAGVVRSFQFPLLFPNLTVEENLRVAASGLKPYTLGEVDRRVVEEALHLFDLEAVRRRRVTELSEGHRKLLDVALAFVFKPKVVLLDEPTSSVSSQEKFAVMEKIVEVVKKSGASAVVVEHDLEVVKKFTDRVVQMMAGRVVKVAKTAEWSHD</sequence>
<dbReference type="GO" id="GO:0016887">
    <property type="term" value="F:ATP hydrolysis activity"/>
    <property type="evidence" value="ECO:0007669"/>
    <property type="project" value="InterPro"/>
</dbReference>
<dbReference type="Pfam" id="PF00005">
    <property type="entry name" value="ABC_tran"/>
    <property type="match status" value="1"/>
</dbReference>
<dbReference type="AlphaFoldDB" id="B1Y8T6"/>
<evidence type="ECO:0000256" key="1">
    <source>
        <dbReference type="ARBA" id="ARBA00022448"/>
    </source>
</evidence>
<dbReference type="Proteomes" id="UP000001694">
    <property type="component" value="Chromosome"/>
</dbReference>
<proteinExistence type="predicted"/>
<organism evidence="5 6">
    <name type="scientific">Pyrobaculum neutrophilum (strain DSM 2338 / JCM 9278 / NBRC 100436 / V24Sta)</name>
    <name type="common">Thermoproteus neutrophilus</name>
    <dbReference type="NCBI Taxonomy" id="444157"/>
    <lineage>
        <taxon>Archaea</taxon>
        <taxon>Thermoproteota</taxon>
        <taxon>Thermoprotei</taxon>
        <taxon>Thermoproteales</taxon>
        <taxon>Thermoproteaceae</taxon>
        <taxon>Pyrobaculum</taxon>
    </lineage>
</organism>
<keyword evidence="6" id="KW-1185">Reference proteome</keyword>
<dbReference type="HOGENOM" id="CLU_000604_1_2_2"/>
<dbReference type="RefSeq" id="WP_012350584.1">
    <property type="nucleotide sequence ID" value="NC_010525.1"/>
</dbReference>
<dbReference type="GO" id="GO:0005304">
    <property type="term" value="F:L-valine transmembrane transporter activity"/>
    <property type="evidence" value="ECO:0007669"/>
    <property type="project" value="TreeGrafter"/>
</dbReference>
<name>B1Y8T6_PYRNV</name>
<protein>
    <submittedName>
        <fullName evidence="5">ABC transporter related</fullName>
    </submittedName>
</protein>
<dbReference type="STRING" id="444157.Tneu_1238"/>
<dbReference type="KEGG" id="tne:Tneu_1238"/>
<dbReference type="PANTHER" id="PTHR45772:SF7">
    <property type="entry name" value="AMINO ACID ABC TRANSPORTER ATP-BINDING PROTEIN"/>
    <property type="match status" value="1"/>
</dbReference>
<evidence type="ECO:0000256" key="3">
    <source>
        <dbReference type="ARBA" id="ARBA00022840"/>
    </source>
</evidence>
<dbReference type="GeneID" id="6166029"/>
<dbReference type="GO" id="GO:0015192">
    <property type="term" value="F:L-phenylalanine transmembrane transporter activity"/>
    <property type="evidence" value="ECO:0007669"/>
    <property type="project" value="TreeGrafter"/>
</dbReference>
<dbReference type="GO" id="GO:0015188">
    <property type="term" value="F:L-isoleucine transmembrane transporter activity"/>
    <property type="evidence" value="ECO:0007669"/>
    <property type="project" value="TreeGrafter"/>
</dbReference>
<dbReference type="InterPro" id="IPR051120">
    <property type="entry name" value="ABC_AA/LPS_Transport"/>
</dbReference>
<dbReference type="SMART" id="SM00382">
    <property type="entry name" value="AAA"/>
    <property type="match status" value="1"/>
</dbReference>
<dbReference type="Gene3D" id="3.40.50.300">
    <property type="entry name" value="P-loop containing nucleotide triphosphate hydrolases"/>
    <property type="match status" value="1"/>
</dbReference>
<dbReference type="PROSITE" id="PS50893">
    <property type="entry name" value="ABC_TRANSPORTER_2"/>
    <property type="match status" value="1"/>
</dbReference>
<accession>B1Y8T6</accession>
<dbReference type="PANTHER" id="PTHR45772">
    <property type="entry name" value="CONSERVED COMPONENT OF ABC TRANSPORTER FOR NATURAL AMINO ACIDS-RELATED"/>
    <property type="match status" value="1"/>
</dbReference>
<evidence type="ECO:0000259" key="4">
    <source>
        <dbReference type="PROSITE" id="PS50893"/>
    </source>
</evidence>
<dbReference type="GO" id="GO:0005886">
    <property type="term" value="C:plasma membrane"/>
    <property type="evidence" value="ECO:0007669"/>
    <property type="project" value="TreeGrafter"/>
</dbReference>